<feature type="region of interest" description="Disordered" evidence="4">
    <location>
        <begin position="322"/>
        <end position="460"/>
    </location>
</feature>
<dbReference type="SUPFAM" id="SSF52087">
    <property type="entry name" value="CRAL/TRIO domain"/>
    <property type="match status" value="1"/>
</dbReference>
<organism evidence="6 7">
    <name type="scientific">Petromyzon marinus</name>
    <name type="common">Sea lamprey</name>
    <dbReference type="NCBI Taxonomy" id="7757"/>
    <lineage>
        <taxon>Eukaryota</taxon>
        <taxon>Metazoa</taxon>
        <taxon>Chordata</taxon>
        <taxon>Craniata</taxon>
        <taxon>Vertebrata</taxon>
        <taxon>Cyclostomata</taxon>
        <taxon>Hyperoartia</taxon>
        <taxon>Petromyzontiformes</taxon>
        <taxon>Petromyzontidae</taxon>
        <taxon>Petromyzon</taxon>
    </lineage>
</organism>
<proteinExistence type="predicted"/>
<keyword evidence="3" id="KW-0175">Coiled coil</keyword>
<protein>
    <submittedName>
        <fullName evidence="7">Caytaxin-like isoform X1</fullName>
    </submittedName>
</protein>
<keyword evidence="6" id="KW-1185">Reference proteome</keyword>
<name>A0AAJ7X7P8_PETMA</name>
<dbReference type="FunFam" id="3.40.525.10:FF:000001">
    <property type="entry name" value="BCL2/adenovirus E1B protein-interacting protein 2"/>
    <property type="match status" value="1"/>
</dbReference>
<evidence type="ECO:0000256" key="3">
    <source>
        <dbReference type="SAM" id="Coils"/>
    </source>
</evidence>
<comment type="subcellular location">
    <subcellularLocation>
        <location evidence="1">Cytoplasm</location>
    </subcellularLocation>
</comment>
<feature type="compositionally biased region" description="Basic and acidic residues" evidence="4">
    <location>
        <begin position="67"/>
        <end position="77"/>
    </location>
</feature>
<feature type="domain" description="CRAL-TRIO" evidence="5">
    <location>
        <begin position="482"/>
        <end position="629"/>
    </location>
</feature>
<evidence type="ECO:0000313" key="7">
    <source>
        <dbReference type="RefSeq" id="XP_032824599.1"/>
    </source>
</evidence>
<keyword evidence="2" id="KW-0963">Cytoplasm</keyword>
<dbReference type="PANTHER" id="PTHR12112">
    <property type="entry name" value="BNIP - RELATED"/>
    <property type="match status" value="1"/>
</dbReference>
<feature type="compositionally biased region" description="Gly residues" evidence="4">
    <location>
        <begin position="349"/>
        <end position="362"/>
    </location>
</feature>
<dbReference type="CDD" id="cd00170">
    <property type="entry name" value="SEC14"/>
    <property type="match status" value="1"/>
</dbReference>
<dbReference type="Pfam" id="PF13716">
    <property type="entry name" value="CRAL_TRIO_2"/>
    <property type="match status" value="1"/>
</dbReference>
<dbReference type="RefSeq" id="XP_032824599.1">
    <property type="nucleotide sequence ID" value="XM_032968708.1"/>
</dbReference>
<dbReference type="Proteomes" id="UP001318040">
    <property type="component" value="Chromosome 40"/>
</dbReference>
<evidence type="ECO:0000256" key="1">
    <source>
        <dbReference type="ARBA" id="ARBA00004496"/>
    </source>
</evidence>
<evidence type="ECO:0000256" key="4">
    <source>
        <dbReference type="SAM" id="MobiDB-lite"/>
    </source>
</evidence>
<dbReference type="PROSITE" id="PS50191">
    <property type="entry name" value="CRAL_TRIO"/>
    <property type="match status" value="1"/>
</dbReference>
<feature type="region of interest" description="Disordered" evidence="4">
    <location>
        <begin position="256"/>
        <end position="298"/>
    </location>
</feature>
<dbReference type="AlphaFoldDB" id="A0AAJ7X7P8"/>
<feature type="compositionally biased region" description="Acidic residues" evidence="4">
    <location>
        <begin position="393"/>
        <end position="416"/>
    </location>
</feature>
<dbReference type="GO" id="GO:0006915">
    <property type="term" value="P:apoptotic process"/>
    <property type="evidence" value="ECO:0007669"/>
    <property type="project" value="TreeGrafter"/>
</dbReference>
<dbReference type="Gene3D" id="3.40.525.10">
    <property type="entry name" value="CRAL-TRIO lipid binding domain"/>
    <property type="match status" value="1"/>
</dbReference>
<gene>
    <name evidence="7" type="primary">LOC116950716</name>
</gene>
<dbReference type="KEGG" id="pmrn:116950716"/>
<evidence type="ECO:0000313" key="6">
    <source>
        <dbReference type="Proteomes" id="UP001318040"/>
    </source>
</evidence>
<accession>A0AAJ7X7P8</accession>
<evidence type="ECO:0000259" key="5">
    <source>
        <dbReference type="PROSITE" id="PS50191"/>
    </source>
</evidence>
<feature type="coiled-coil region" evidence="3">
    <location>
        <begin position="636"/>
        <end position="666"/>
    </location>
</feature>
<sequence>MELAEEEGRRSLQAGLHRRGDDGAGGTTDTEPARFHRRPKTQGLDGSNRGSSARGRRGERSLATAGEEERAPTRGDAQEEDGSCVDDVGMSNCGGGIAHAAAAAERREWSPARRNSHGDDDDGGDADNEGDDDDDEREEEEDEDLKQSEEVDSTSTGGGGGRPYRHGRQLKDDKGDLLRYLYLTCGTDGIADGIVDISSGGIADGITGGIVDRTVDGVMDGITDGITDGIATGITDEITDGIATGITAAGDSTAAAWAGDDVGGGGPRGGWERPRRDAAAGSDAPGQGDASGEETWDRREAGTAAAMLLEGAEFKEEWQDEDFPMPLPEDGDMEHSYPLDPQGSSPEGDYGGSDGGVGGRGAAGASSRRRKLQAPDISLSLDRSEGSLLSDDGGVDTPDDLDFDVDGMDTPDEADSIEYTPGNELEWEDDTPMKGRAGGERAPPGLSDRGGDDDAAPGGGGASLWRSVVIGEQEYRIDMSAIEPYRRVLSHGGYYGEGLNAIIVFAACYMPDSRQPNYSYIMENLFLYVINTLELLVAEDYMIVYLNGATPHRRMPGLGWLKRCYTMIDRRLRKNLKSLVIVHPSWFIRTVLAFSRPFISTKFSSKVRYVHSLVELAQILPMEHIHIPDGVMRLEEARFRRRKRRLEEELREASETMRLRQELEAVAEEERMDDALFKAVAAAIRESEASTSQ</sequence>
<reference evidence="7" key="1">
    <citation type="submission" date="2025-08" db="UniProtKB">
        <authorList>
            <consortium name="RefSeq"/>
        </authorList>
    </citation>
    <scope>IDENTIFICATION</scope>
    <source>
        <tissue evidence="7">Sperm</tissue>
    </source>
</reference>
<evidence type="ECO:0000256" key="2">
    <source>
        <dbReference type="ARBA" id="ARBA00022490"/>
    </source>
</evidence>
<feature type="region of interest" description="Disordered" evidence="4">
    <location>
        <begin position="1"/>
        <end position="170"/>
    </location>
</feature>
<dbReference type="InterPro" id="IPR036865">
    <property type="entry name" value="CRAL-TRIO_dom_sf"/>
</dbReference>
<dbReference type="Pfam" id="PF12496">
    <property type="entry name" value="BNIP2"/>
    <property type="match status" value="1"/>
</dbReference>
<feature type="compositionally biased region" description="Basic and acidic residues" evidence="4">
    <location>
        <begin position="1"/>
        <end position="10"/>
    </location>
</feature>
<dbReference type="SMART" id="SM00516">
    <property type="entry name" value="SEC14"/>
    <property type="match status" value="1"/>
</dbReference>
<feature type="compositionally biased region" description="Acidic residues" evidence="4">
    <location>
        <begin position="119"/>
        <end position="144"/>
    </location>
</feature>
<dbReference type="InterPro" id="IPR001251">
    <property type="entry name" value="CRAL-TRIO_dom"/>
</dbReference>
<dbReference type="PANTHER" id="PTHR12112:SF9">
    <property type="entry name" value="CAYTAXIN"/>
    <property type="match status" value="1"/>
</dbReference>
<dbReference type="InterPro" id="IPR022181">
    <property type="entry name" value="Bcl2-/adenovirus-E1B"/>
</dbReference>
<dbReference type="GO" id="GO:0005737">
    <property type="term" value="C:cytoplasm"/>
    <property type="evidence" value="ECO:0007669"/>
    <property type="project" value="UniProtKB-SubCell"/>
</dbReference>